<evidence type="ECO:0000256" key="7">
    <source>
        <dbReference type="SAM" id="SignalP"/>
    </source>
</evidence>
<dbReference type="AlphaFoldDB" id="A0A4W3K140"/>
<dbReference type="GO" id="GO:0005882">
    <property type="term" value="C:intermediate filament"/>
    <property type="evidence" value="ECO:0007669"/>
    <property type="project" value="TreeGrafter"/>
</dbReference>
<organism evidence="8 9">
    <name type="scientific">Callorhinchus milii</name>
    <name type="common">Ghost shark</name>
    <dbReference type="NCBI Taxonomy" id="7868"/>
    <lineage>
        <taxon>Eukaryota</taxon>
        <taxon>Metazoa</taxon>
        <taxon>Chordata</taxon>
        <taxon>Craniata</taxon>
        <taxon>Vertebrata</taxon>
        <taxon>Chondrichthyes</taxon>
        <taxon>Holocephali</taxon>
        <taxon>Chimaeriformes</taxon>
        <taxon>Callorhinchidae</taxon>
        <taxon>Callorhinchus</taxon>
    </lineage>
</organism>
<dbReference type="GO" id="GO:0070307">
    <property type="term" value="P:lens fiber cell development"/>
    <property type="evidence" value="ECO:0007669"/>
    <property type="project" value="TreeGrafter"/>
</dbReference>
<evidence type="ECO:0000256" key="4">
    <source>
        <dbReference type="ARBA" id="ARBA00023212"/>
    </source>
</evidence>
<dbReference type="PANTHER" id="PTHR14069">
    <property type="entry name" value="FILENSIN"/>
    <property type="match status" value="1"/>
</dbReference>
<evidence type="ECO:0000256" key="3">
    <source>
        <dbReference type="ARBA" id="ARBA00022553"/>
    </source>
</evidence>
<evidence type="ECO:0000256" key="1">
    <source>
        <dbReference type="ARBA" id="ARBA00004245"/>
    </source>
</evidence>
<evidence type="ECO:0000313" key="9">
    <source>
        <dbReference type="Proteomes" id="UP000314986"/>
    </source>
</evidence>
<keyword evidence="4" id="KW-0206">Cytoskeleton</keyword>
<feature type="region of interest" description="Disordered" evidence="6">
    <location>
        <begin position="182"/>
        <end position="235"/>
    </location>
</feature>
<dbReference type="Gene3D" id="1.20.5.170">
    <property type="match status" value="1"/>
</dbReference>
<dbReference type="GeneTree" id="ENSGT00390000016976"/>
<evidence type="ECO:0000313" key="8">
    <source>
        <dbReference type="Ensembl" id="ENSCMIP00000049062.1"/>
    </source>
</evidence>
<sequence>MLRPWIVSGWAFILLLFCLQGEETLLAERRRPLIKCQLEDYKSGLCQLQNQKQKLQTETAILEQTIKSTQEHYLDEIQSYNEQIENLRKEMDEAEKSLEKCTNECRQLVMYQQSLETELERYKRIIETEDYRLQSAIMGNPAATFSTSYRCGYTPRVVPSSKDISLTIRDITSIKSRQKGLTRKAKKKDVASSLDVTDGNGGNEDKKSSRRSSPEKGENEEDEQSMRKEDVPDGSQISKVYGALYNMVRDRMRRHRIPVAPRVDYYTKGHYVLVSGDASYLDPCFCTMTPSRSEVTITIPEQPVPADIHPEPLPVEPEPHSAGGSDDGGSDGEEESEAAKRKRDQDRYGGDKDKGRGSETPIKPLTSSCTSLPRYRHFEKVEVLESLETLTDERVRDYEEISTTLETTVEKRGKDPGPKRT</sequence>
<protein>
    <submittedName>
        <fullName evidence="8">Beaded filament structural protein 1</fullName>
    </submittedName>
</protein>
<reference evidence="8" key="4">
    <citation type="submission" date="2025-08" db="UniProtKB">
        <authorList>
            <consortium name="Ensembl"/>
        </authorList>
    </citation>
    <scope>IDENTIFICATION</scope>
</reference>
<feature type="signal peptide" evidence="7">
    <location>
        <begin position="1"/>
        <end position="21"/>
    </location>
</feature>
<reference evidence="8" key="5">
    <citation type="submission" date="2025-09" db="UniProtKB">
        <authorList>
            <consortium name="Ensembl"/>
        </authorList>
    </citation>
    <scope>IDENTIFICATION</scope>
</reference>
<reference evidence="9" key="3">
    <citation type="journal article" date="2014" name="Nature">
        <title>Elephant shark genome provides unique insights into gnathostome evolution.</title>
        <authorList>
            <consortium name="International Elephant Shark Genome Sequencing Consortium"/>
            <person name="Venkatesh B."/>
            <person name="Lee A.P."/>
            <person name="Ravi V."/>
            <person name="Maurya A.K."/>
            <person name="Lian M.M."/>
            <person name="Swann J.B."/>
            <person name="Ohta Y."/>
            <person name="Flajnik M.F."/>
            <person name="Sutoh Y."/>
            <person name="Kasahara M."/>
            <person name="Hoon S."/>
            <person name="Gangu V."/>
            <person name="Roy S.W."/>
            <person name="Irimia M."/>
            <person name="Korzh V."/>
            <person name="Kondrychyn I."/>
            <person name="Lim Z.W."/>
            <person name="Tay B.H."/>
            <person name="Tohari S."/>
            <person name="Kong K.W."/>
            <person name="Ho S."/>
            <person name="Lorente-Galdos B."/>
            <person name="Quilez J."/>
            <person name="Marques-Bonet T."/>
            <person name="Raney B.J."/>
            <person name="Ingham P.W."/>
            <person name="Tay A."/>
            <person name="Hillier L.W."/>
            <person name="Minx P."/>
            <person name="Boehm T."/>
            <person name="Wilson R.K."/>
            <person name="Brenner S."/>
            <person name="Warren W.C."/>
        </authorList>
    </citation>
    <scope>NUCLEOTIDE SEQUENCE [LARGE SCALE GENOMIC DNA]</scope>
</reference>
<evidence type="ECO:0000256" key="5">
    <source>
        <dbReference type="SAM" id="Coils"/>
    </source>
</evidence>
<dbReference type="GO" id="GO:0005737">
    <property type="term" value="C:cytoplasm"/>
    <property type="evidence" value="ECO:0007669"/>
    <property type="project" value="TreeGrafter"/>
</dbReference>
<dbReference type="PANTHER" id="PTHR14069:SF0">
    <property type="entry name" value="FILENSIN"/>
    <property type="match status" value="1"/>
</dbReference>
<proteinExistence type="predicted"/>
<keyword evidence="3" id="KW-0597">Phosphoprotein</keyword>
<name>A0A4W3K140_CALMI</name>
<dbReference type="Ensembl" id="ENSCMIT00000049740.1">
    <property type="protein sequence ID" value="ENSCMIP00000049062.1"/>
    <property type="gene ID" value="ENSCMIG00000020006.1"/>
</dbReference>
<feature type="compositionally biased region" description="Basic and acidic residues" evidence="6">
    <location>
        <begin position="337"/>
        <end position="357"/>
    </location>
</feature>
<keyword evidence="5" id="KW-0175">Coiled coil</keyword>
<feature type="region of interest" description="Disordered" evidence="6">
    <location>
        <begin position="303"/>
        <end position="371"/>
    </location>
</feature>
<feature type="coiled-coil region" evidence="5">
    <location>
        <begin position="52"/>
        <end position="104"/>
    </location>
</feature>
<dbReference type="InterPro" id="IPR042358">
    <property type="entry name" value="BFSP1"/>
</dbReference>
<evidence type="ECO:0000256" key="6">
    <source>
        <dbReference type="SAM" id="MobiDB-lite"/>
    </source>
</evidence>
<keyword evidence="9" id="KW-1185">Reference proteome</keyword>
<dbReference type="Proteomes" id="UP000314986">
    <property type="component" value="Unassembled WGS sequence"/>
</dbReference>
<keyword evidence="7" id="KW-0732">Signal</keyword>
<feature type="compositionally biased region" description="Basic and acidic residues" evidence="6">
    <location>
        <begin position="203"/>
        <end position="217"/>
    </location>
</feature>
<accession>A0A4W3K140</accession>
<dbReference type="GO" id="GO:0005212">
    <property type="term" value="F:structural constituent of eye lens"/>
    <property type="evidence" value="ECO:0007669"/>
    <property type="project" value="InterPro"/>
</dbReference>
<keyword evidence="2" id="KW-0963">Cytoplasm</keyword>
<evidence type="ECO:0000256" key="2">
    <source>
        <dbReference type="ARBA" id="ARBA00022490"/>
    </source>
</evidence>
<feature type="chain" id="PRO_5021300776" evidence="7">
    <location>
        <begin position="22"/>
        <end position="421"/>
    </location>
</feature>
<reference evidence="9" key="2">
    <citation type="journal article" date="2007" name="PLoS Biol.">
        <title>Survey sequencing and comparative analysis of the elephant shark (Callorhinchus milii) genome.</title>
        <authorList>
            <person name="Venkatesh B."/>
            <person name="Kirkness E.F."/>
            <person name="Loh Y.H."/>
            <person name="Halpern A.L."/>
            <person name="Lee A.P."/>
            <person name="Johnson J."/>
            <person name="Dandona N."/>
            <person name="Viswanathan L.D."/>
            <person name="Tay A."/>
            <person name="Venter J.C."/>
            <person name="Strausberg R.L."/>
            <person name="Brenner S."/>
        </authorList>
    </citation>
    <scope>NUCLEOTIDE SEQUENCE [LARGE SCALE GENOMIC DNA]</scope>
</reference>
<reference evidence="9" key="1">
    <citation type="journal article" date="2006" name="Science">
        <title>Ancient noncoding elements conserved in the human genome.</title>
        <authorList>
            <person name="Venkatesh B."/>
            <person name="Kirkness E.F."/>
            <person name="Loh Y.H."/>
            <person name="Halpern A.L."/>
            <person name="Lee A.P."/>
            <person name="Johnson J."/>
            <person name="Dandona N."/>
            <person name="Viswanathan L.D."/>
            <person name="Tay A."/>
            <person name="Venter J.C."/>
            <person name="Strausberg R.L."/>
            <person name="Brenner S."/>
        </authorList>
    </citation>
    <scope>NUCLEOTIDE SEQUENCE [LARGE SCALE GENOMIC DNA]</scope>
</reference>
<dbReference type="SUPFAM" id="SSF64593">
    <property type="entry name" value="Intermediate filament protein, coiled coil region"/>
    <property type="match status" value="1"/>
</dbReference>
<comment type="subcellular location">
    <subcellularLocation>
        <location evidence="1">Cytoplasm</location>
        <location evidence="1">Cytoskeleton</location>
    </subcellularLocation>
</comment>